<dbReference type="Proteomes" id="UP000647339">
    <property type="component" value="Unassembled WGS sequence"/>
</dbReference>
<accession>A0ABQ1V678</accession>
<evidence type="ECO:0000313" key="1">
    <source>
        <dbReference type="EMBL" id="GGF40741.1"/>
    </source>
</evidence>
<protein>
    <submittedName>
        <fullName evidence="1">Uncharacterized protein</fullName>
    </submittedName>
</protein>
<reference evidence="2" key="1">
    <citation type="journal article" date="2019" name="Int. J. Syst. Evol. Microbiol.">
        <title>The Global Catalogue of Microorganisms (GCM) 10K type strain sequencing project: providing services to taxonomists for standard genome sequencing and annotation.</title>
        <authorList>
            <consortium name="The Broad Institute Genomics Platform"/>
            <consortium name="The Broad Institute Genome Sequencing Center for Infectious Disease"/>
            <person name="Wu L."/>
            <person name="Ma J."/>
        </authorList>
    </citation>
    <scope>NUCLEOTIDE SEQUENCE [LARGE SCALE GENOMIC DNA]</scope>
    <source>
        <strain evidence="2">CGMCC 1.15407</strain>
    </source>
</reference>
<name>A0ABQ1V678_9BACT</name>
<evidence type="ECO:0000313" key="2">
    <source>
        <dbReference type="Proteomes" id="UP000647339"/>
    </source>
</evidence>
<dbReference type="EMBL" id="BMIU01000017">
    <property type="protein sequence ID" value="GGF40741.1"/>
    <property type="molecule type" value="Genomic_DNA"/>
</dbReference>
<sequence length="154" mass="18465">MEADLGAKDQGMIMHQNGDMSTEFYALGEHWRSDLAFYQDEIRFLKKLMAGYFHHFLEELDFNVSRRMENRLSILDRRREALDDKVSRQLHDISQRCYEGHPMTSKIFRRQEELEELVAFFAKDFRTLKKQIFTLTEDGLSRLQKENDQDYQGM</sequence>
<dbReference type="RefSeq" id="WP_137404182.1">
    <property type="nucleotide sequence ID" value="NZ_BMIU01000017.1"/>
</dbReference>
<keyword evidence="2" id="KW-1185">Reference proteome</keyword>
<comment type="caution">
    <text evidence="1">The sequence shown here is derived from an EMBL/GenBank/DDBJ whole genome shotgun (WGS) entry which is preliminary data.</text>
</comment>
<organism evidence="1 2">
    <name type="scientific">Echinicola rosea</name>
    <dbReference type="NCBI Taxonomy" id="1807691"/>
    <lineage>
        <taxon>Bacteria</taxon>
        <taxon>Pseudomonadati</taxon>
        <taxon>Bacteroidota</taxon>
        <taxon>Cytophagia</taxon>
        <taxon>Cytophagales</taxon>
        <taxon>Cyclobacteriaceae</taxon>
        <taxon>Echinicola</taxon>
    </lineage>
</organism>
<gene>
    <name evidence="1" type="ORF">GCM10011339_31630</name>
</gene>
<proteinExistence type="predicted"/>